<dbReference type="GO" id="GO:0005829">
    <property type="term" value="C:cytosol"/>
    <property type="evidence" value="ECO:0007669"/>
    <property type="project" value="TreeGrafter"/>
</dbReference>
<feature type="compositionally biased region" description="Basic and acidic residues" evidence="2">
    <location>
        <begin position="24"/>
        <end position="35"/>
    </location>
</feature>
<dbReference type="InterPro" id="IPR012486">
    <property type="entry name" value="Far11/STRP_N"/>
</dbReference>
<dbReference type="PANTHER" id="PTHR13239:SF4">
    <property type="entry name" value="AT25231P"/>
    <property type="match status" value="1"/>
</dbReference>
<evidence type="ECO:0000256" key="2">
    <source>
        <dbReference type="SAM" id="MobiDB-lite"/>
    </source>
</evidence>
<organism evidence="5 6">
    <name type="scientific">Tigriopus californicus</name>
    <name type="common">Marine copepod</name>
    <dbReference type="NCBI Taxonomy" id="6832"/>
    <lineage>
        <taxon>Eukaryota</taxon>
        <taxon>Metazoa</taxon>
        <taxon>Ecdysozoa</taxon>
        <taxon>Arthropoda</taxon>
        <taxon>Crustacea</taxon>
        <taxon>Multicrustacea</taxon>
        <taxon>Hexanauplia</taxon>
        <taxon>Copepoda</taxon>
        <taxon>Harpacticoida</taxon>
        <taxon>Harpacticidae</taxon>
        <taxon>Tigriopus</taxon>
    </lineage>
</organism>
<dbReference type="SMART" id="SM01293">
    <property type="entry name" value="DUF3402"/>
    <property type="match status" value="1"/>
</dbReference>
<evidence type="ECO:0000259" key="4">
    <source>
        <dbReference type="SMART" id="SM01293"/>
    </source>
</evidence>
<evidence type="ECO:0000313" key="6">
    <source>
        <dbReference type="Proteomes" id="UP000318571"/>
    </source>
</evidence>
<comment type="similarity">
    <text evidence="1">Belongs to the STRIP family.</text>
</comment>
<evidence type="ECO:0000313" key="5">
    <source>
        <dbReference type="EMBL" id="TRY70737.1"/>
    </source>
</evidence>
<evidence type="ECO:0000259" key="3">
    <source>
        <dbReference type="SMART" id="SM01292"/>
    </source>
</evidence>
<dbReference type="Proteomes" id="UP000318571">
    <property type="component" value="Chromosome 9"/>
</dbReference>
<dbReference type="Pfam" id="PF07923">
    <property type="entry name" value="N1221"/>
    <property type="match status" value="1"/>
</dbReference>
<feature type="domain" description="Far11/STRP N-terminal" evidence="3">
    <location>
        <begin position="41"/>
        <end position="342"/>
    </location>
</feature>
<keyword evidence="6" id="KW-1185">Reference proteome</keyword>
<evidence type="ECO:0000256" key="1">
    <source>
        <dbReference type="ARBA" id="ARBA00007062"/>
    </source>
</evidence>
<accession>A0A553NZ86</accession>
<dbReference type="AlphaFoldDB" id="A0A553NZ86"/>
<sequence length="822" mass="94080">MNGNGENGLNGSSSTSTNAAGLPKIREILRRQKPDSEDEESPDIDFVYADSDEFAAEMAEFYSYTENPEMSTWEKAFEQAVGQFRGPDTPTTWRDLSEADQVQLVQSILAQTELADPRERLEAMRAILYIAQGCWMECQSDSECLDAIRTNVVLLYRHGAWTTFIELLNLEIENTQAALNASRKLAVSLADSTELRIILGVLYVMTEVLRDHPDQRLKDNFKAELNVPLDDDLFAIRLLTMVTRFCSGTAPHFPMKKVLLLLWKVLLTSLGGMDVLREMKDTYRKNAGLNPITEDTLTVSRLMRAASPPANAAELVESTNNRRSNRPGIKRSMMTKQSSLDDMGLEIVQELEDDFEDAAESSTIESGFGRDSPRPGVPMMELEELPRSLPWTPKVRQKDVDQFFDYTRMKFVGFTLDDDHTTLAGLPHSIQEGVYTLKKHMYKSLSEIQIEREDDIAQHPISRPEAPVAQTPTETLYQAMLPSLPQYVIALLKILLASAPTSKSKTDSINIMTDVLPEDMPMTVMQSMKLGIDVNRHKEIIVKAVSGVLLLLLKHFKVNHIYQFEFMSQHLVFANCIPLVLKFFNQNIMAYIGSKNNIALLDFPSCVIGEQPELTAQTLEIGDTSVYCWRNMFSCINLLRVLNKLTKWKHSRIMMLVVFKSAPILKRTLKVKHAMMQLYVLKLLKMQTKYLGRQWRKSNMKTMSAIYTKVRHRLNDDWAFGNDVDSRPWDFQAEECALRAAVDRFNQRRYDKGNFSDSENDNMVRDFDYEPVDNCLSSVLGQDVELTDEFKQNYEKWLEREVLNMEIQWEMLLDKNQPTFTT</sequence>
<dbReference type="InterPro" id="IPR040185">
    <property type="entry name" value="Far11/STRP"/>
</dbReference>
<evidence type="ECO:0008006" key="7">
    <source>
        <dbReference type="Google" id="ProtNLM"/>
    </source>
</evidence>
<dbReference type="Pfam" id="PF11882">
    <property type="entry name" value="DUF3402"/>
    <property type="match status" value="1"/>
</dbReference>
<gene>
    <name evidence="5" type="ORF">TCAL_11932</name>
</gene>
<feature type="compositionally biased region" description="Low complexity" evidence="2">
    <location>
        <begin position="9"/>
        <end position="22"/>
    </location>
</feature>
<protein>
    <recommendedName>
        <fullName evidence="7">Far11/STRP C-terminal domain-containing protein</fullName>
    </recommendedName>
</protein>
<dbReference type="OMA" id="KMTRAMR"/>
<dbReference type="PANTHER" id="PTHR13239">
    <property type="entry name" value="PROTEIN REQUIRED FOR HYPHAL ANASTOMOSIS HAM-2"/>
    <property type="match status" value="1"/>
</dbReference>
<dbReference type="STRING" id="6832.A0A553NZ86"/>
<dbReference type="InterPro" id="IPR021819">
    <property type="entry name" value="Far11/STRP_C"/>
</dbReference>
<feature type="domain" description="Far11/STRP C-terminal" evidence="4">
    <location>
        <begin position="427"/>
        <end position="794"/>
    </location>
</feature>
<proteinExistence type="inferred from homology"/>
<dbReference type="GO" id="GO:0007010">
    <property type="term" value="P:cytoskeleton organization"/>
    <property type="evidence" value="ECO:0007669"/>
    <property type="project" value="TreeGrafter"/>
</dbReference>
<reference evidence="5 6" key="1">
    <citation type="journal article" date="2018" name="Nat. Ecol. Evol.">
        <title>Genomic signatures of mitonuclear coevolution across populations of Tigriopus californicus.</title>
        <authorList>
            <person name="Barreto F.S."/>
            <person name="Watson E.T."/>
            <person name="Lima T.G."/>
            <person name="Willett C.S."/>
            <person name="Edmands S."/>
            <person name="Li W."/>
            <person name="Burton R.S."/>
        </authorList>
    </citation>
    <scope>NUCLEOTIDE SEQUENCE [LARGE SCALE GENOMIC DNA]</scope>
    <source>
        <strain evidence="5 6">San Diego</strain>
    </source>
</reference>
<dbReference type="SMART" id="SM01292">
    <property type="entry name" value="N1221"/>
    <property type="match status" value="1"/>
</dbReference>
<feature type="region of interest" description="Disordered" evidence="2">
    <location>
        <begin position="1"/>
        <end position="43"/>
    </location>
</feature>
<comment type="caution">
    <text evidence="5">The sequence shown here is derived from an EMBL/GenBank/DDBJ whole genome shotgun (WGS) entry which is preliminary data.</text>
</comment>
<name>A0A553NZ86_TIGCA</name>
<dbReference type="EMBL" id="VCGU01000009">
    <property type="protein sequence ID" value="TRY70737.1"/>
    <property type="molecule type" value="Genomic_DNA"/>
</dbReference>